<protein>
    <recommendedName>
        <fullName evidence="9">D-ribulose kinase</fullName>
        <ecNumber evidence="8">2.7.1.47</ecNumber>
    </recommendedName>
</protein>
<keyword evidence="4" id="KW-0547">Nucleotide-binding</keyword>
<dbReference type="HOGENOM" id="CLU_009281_0_0_3"/>
<evidence type="ECO:0000256" key="9">
    <source>
        <dbReference type="ARBA" id="ARBA00072590"/>
    </source>
</evidence>
<proteinExistence type="inferred from homology"/>
<evidence type="ECO:0000259" key="10">
    <source>
        <dbReference type="Pfam" id="PF00370"/>
    </source>
</evidence>
<dbReference type="Proteomes" id="UP000010478">
    <property type="component" value="Chromosome"/>
</dbReference>
<feature type="domain" description="Carbohydrate kinase FGGY C-terminal" evidence="11">
    <location>
        <begin position="296"/>
        <end position="445"/>
    </location>
</feature>
<dbReference type="InterPro" id="IPR018484">
    <property type="entry name" value="FGGY_N"/>
</dbReference>
<evidence type="ECO:0000256" key="2">
    <source>
        <dbReference type="ARBA" id="ARBA00009156"/>
    </source>
</evidence>
<evidence type="ECO:0000313" key="12">
    <source>
        <dbReference type="EMBL" id="AFZ05524.1"/>
    </source>
</evidence>
<evidence type="ECO:0000256" key="7">
    <source>
        <dbReference type="ARBA" id="ARBA00051146"/>
    </source>
</evidence>
<dbReference type="KEGG" id="oni:Osc7112_0958"/>
<dbReference type="EC" id="2.7.1.47" evidence="8"/>
<gene>
    <name evidence="12" type="ORF">Osc7112_0958</name>
</gene>
<name>K9VDG8_9CYAN</name>
<dbReference type="GO" id="GO:0005829">
    <property type="term" value="C:cytosol"/>
    <property type="evidence" value="ECO:0007669"/>
    <property type="project" value="TreeGrafter"/>
</dbReference>
<dbReference type="InterPro" id="IPR043129">
    <property type="entry name" value="ATPase_NBD"/>
</dbReference>
<dbReference type="FunFam" id="3.30.420.40:FF:000180">
    <property type="entry name" value="D-ribulose kinase isoform X1"/>
    <property type="match status" value="1"/>
</dbReference>
<comment type="cofactor">
    <cofactor evidence="1">
        <name>a divalent metal cation</name>
        <dbReference type="ChEBI" id="CHEBI:60240"/>
    </cofactor>
</comment>
<keyword evidence="6" id="KW-0067">ATP-binding</keyword>
<dbReference type="GO" id="GO:0004856">
    <property type="term" value="F:D-xylulokinase activity"/>
    <property type="evidence" value="ECO:0007669"/>
    <property type="project" value="TreeGrafter"/>
</dbReference>
<evidence type="ECO:0000259" key="11">
    <source>
        <dbReference type="Pfam" id="PF02782"/>
    </source>
</evidence>
<dbReference type="STRING" id="179408.Osc7112_0958"/>
<feature type="domain" description="Carbohydrate kinase FGGY N-terminal" evidence="10">
    <location>
        <begin position="3"/>
        <end position="260"/>
    </location>
</feature>
<dbReference type="PIRSF" id="PIRSF000538">
    <property type="entry name" value="GlpK"/>
    <property type="match status" value="1"/>
</dbReference>
<keyword evidence="5 12" id="KW-0418">Kinase</keyword>
<dbReference type="eggNOG" id="COG1070">
    <property type="taxonomic scope" value="Bacteria"/>
</dbReference>
<dbReference type="InterPro" id="IPR000577">
    <property type="entry name" value="Carb_kinase_FGGY"/>
</dbReference>
<evidence type="ECO:0000313" key="13">
    <source>
        <dbReference type="Proteomes" id="UP000010478"/>
    </source>
</evidence>
<evidence type="ECO:0000256" key="1">
    <source>
        <dbReference type="ARBA" id="ARBA00001968"/>
    </source>
</evidence>
<evidence type="ECO:0000256" key="4">
    <source>
        <dbReference type="ARBA" id="ARBA00022741"/>
    </source>
</evidence>
<dbReference type="CDD" id="cd07783">
    <property type="entry name" value="ASKHA_NBD_FGGY_SePSK_AtXK1-like"/>
    <property type="match status" value="1"/>
</dbReference>
<keyword evidence="3" id="KW-0808">Transferase</keyword>
<evidence type="ECO:0000256" key="3">
    <source>
        <dbReference type="ARBA" id="ARBA00022679"/>
    </source>
</evidence>
<dbReference type="PANTHER" id="PTHR10196:SF80">
    <property type="entry name" value="D-RIBULOSE KINASE"/>
    <property type="match status" value="1"/>
</dbReference>
<dbReference type="Pfam" id="PF00370">
    <property type="entry name" value="FGGY_N"/>
    <property type="match status" value="1"/>
</dbReference>
<dbReference type="RefSeq" id="WP_015174852.1">
    <property type="nucleotide sequence ID" value="NC_019729.1"/>
</dbReference>
<dbReference type="GO" id="GO:0005997">
    <property type="term" value="P:xylulose metabolic process"/>
    <property type="evidence" value="ECO:0007669"/>
    <property type="project" value="TreeGrafter"/>
</dbReference>
<reference evidence="12 13" key="1">
    <citation type="submission" date="2012-05" db="EMBL/GenBank/DDBJ databases">
        <title>Finished chromosome of genome of Oscillatoria sp. PCC 7112.</title>
        <authorList>
            <consortium name="US DOE Joint Genome Institute"/>
            <person name="Gugger M."/>
            <person name="Coursin T."/>
            <person name="Rippka R."/>
            <person name="Tandeau De Marsac N."/>
            <person name="Huntemann M."/>
            <person name="Wei C.-L."/>
            <person name="Han J."/>
            <person name="Detter J.C."/>
            <person name="Han C."/>
            <person name="Tapia R."/>
            <person name="Davenport K."/>
            <person name="Daligault H."/>
            <person name="Erkkila T."/>
            <person name="Gu W."/>
            <person name="Munk A.C.C."/>
            <person name="Teshima H."/>
            <person name="Xu Y."/>
            <person name="Chain P."/>
            <person name="Chen A."/>
            <person name="Krypides N."/>
            <person name="Mavromatis K."/>
            <person name="Markowitz V."/>
            <person name="Szeto E."/>
            <person name="Ivanova N."/>
            <person name="Mikhailova N."/>
            <person name="Ovchinnikova G."/>
            <person name="Pagani I."/>
            <person name="Pati A."/>
            <person name="Goodwin L."/>
            <person name="Peters L."/>
            <person name="Pitluck S."/>
            <person name="Woyke T."/>
            <person name="Kerfeld C."/>
        </authorList>
    </citation>
    <scope>NUCLEOTIDE SEQUENCE [LARGE SCALE GENOMIC DNA]</scope>
    <source>
        <strain evidence="12 13">PCC 7112</strain>
    </source>
</reference>
<dbReference type="GO" id="GO:0019150">
    <property type="term" value="F:D-ribulokinase activity"/>
    <property type="evidence" value="ECO:0007669"/>
    <property type="project" value="UniProtKB-EC"/>
</dbReference>
<dbReference type="Pfam" id="PF02782">
    <property type="entry name" value="FGGY_C"/>
    <property type="match status" value="1"/>
</dbReference>
<dbReference type="InterPro" id="IPR018485">
    <property type="entry name" value="FGGY_C"/>
</dbReference>
<dbReference type="OrthoDB" id="9805576at2"/>
<sequence>MNLYLGIDFGTTGARSTVIDSQGTIHCETEYTFANNGQQQPELPSVWQNALWDSIEQIPPTIRNQVRAIALDGTSSTVMLCNTEGIPVCEPILYNDARGAAVTDRLRAIAPDNHTVLSATSSLAKLLWWQEGGLEAHPTTQFSLCGTGILPVSLCGTGILPVVEKLYFLHQADWLAFLLHGKLGISDYHNALKLGFDVDTLCYPNWLTQGIAGAATPELPRVVAPGTPVGEVRAQVGDRFGFPRDCMICAGTTDSIAAFLASGVNLPGEAVTSLGSTLAVKLLSHTRVDDSRYGIYSHKLGDLWLVGGASNTGGAVLRHFFTDVELENYSTQIDPEQETLLDYYPLLKKGDRFPINDPNLPPRLEPRPTDSVEFLHGLLESIARIEARGYQLLQELGATPLTKVYTAGGGAKNSVWSAMRKRYLKVPAVTPIHTAAAYGSALLAKHGTQIERG</sequence>
<dbReference type="PANTHER" id="PTHR10196">
    <property type="entry name" value="SUGAR KINASE"/>
    <property type="match status" value="1"/>
</dbReference>
<evidence type="ECO:0000256" key="5">
    <source>
        <dbReference type="ARBA" id="ARBA00022777"/>
    </source>
</evidence>
<evidence type="ECO:0000256" key="6">
    <source>
        <dbReference type="ARBA" id="ARBA00022840"/>
    </source>
</evidence>
<keyword evidence="13" id="KW-1185">Reference proteome</keyword>
<comment type="similarity">
    <text evidence="2">Belongs to the FGGY kinase family.</text>
</comment>
<dbReference type="SUPFAM" id="SSF53067">
    <property type="entry name" value="Actin-like ATPase domain"/>
    <property type="match status" value="2"/>
</dbReference>
<organism evidence="12 13">
    <name type="scientific">Phormidium nigroviride PCC 7112</name>
    <dbReference type="NCBI Taxonomy" id="179408"/>
    <lineage>
        <taxon>Bacteria</taxon>
        <taxon>Bacillati</taxon>
        <taxon>Cyanobacteriota</taxon>
        <taxon>Cyanophyceae</taxon>
        <taxon>Oscillatoriophycideae</taxon>
        <taxon>Oscillatoriales</taxon>
        <taxon>Oscillatoriaceae</taxon>
        <taxon>Phormidium</taxon>
    </lineage>
</organism>
<accession>K9VDG8</accession>
<comment type="catalytic activity">
    <reaction evidence="7">
        <text>D-ribulose + ATP = D-ribulose 5-phosphate + ADP + H(+)</text>
        <dbReference type="Rhea" id="RHEA:17601"/>
        <dbReference type="ChEBI" id="CHEBI:15378"/>
        <dbReference type="ChEBI" id="CHEBI:17173"/>
        <dbReference type="ChEBI" id="CHEBI:30616"/>
        <dbReference type="ChEBI" id="CHEBI:58121"/>
        <dbReference type="ChEBI" id="CHEBI:456216"/>
        <dbReference type="EC" id="2.7.1.47"/>
    </reaction>
</comment>
<dbReference type="EMBL" id="CP003614">
    <property type="protein sequence ID" value="AFZ05524.1"/>
    <property type="molecule type" value="Genomic_DNA"/>
</dbReference>
<dbReference type="GO" id="GO:0005524">
    <property type="term" value="F:ATP binding"/>
    <property type="evidence" value="ECO:0007669"/>
    <property type="project" value="UniProtKB-KW"/>
</dbReference>
<evidence type="ECO:0000256" key="8">
    <source>
        <dbReference type="ARBA" id="ARBA00066370"/>
    </source>
</evidence>
<dbReference type="AlphaFoldDB" id="K9VDG8"/>
<dbReference type="Gene3D" id="3.30.420.40">
    <property type="match status" value="2"/>
</dbReference>